<feature type="transmembrane region" description="Helical" evidence="1">
    <location>
        <begin position="163"/>
        <end position="187"/>
    </location>
</feature>
<dbReference type="AlphaFoldDB" id="Q2K8R2"/>
<dbReference type="HOGENOM" id="CLU_1309294_0_0_5"/>
<accession>Q2K8R2</accession>
<organism evidence="2 3">
    <name type="scientific">Rhizobium etli (strain ATCC 51251 / DSM 11541 / JCM 21823 / NBRC 15573 / CFN 42)</name>
    <dbReference type="NCBI Taxonomy" id="347834"/>
    <lineage>
        <taxon>Bacteria</taxon>
        <taxon>Pseudomonadati</taxon>
        <taxon>Pseudomonadota</taxon>
        <taxon>Alphaproteobacteria</taxon>
        <taxon>Hyphomicrobiales</taxon>
        <taxon>Rhizobiaceae</taxon>
        <taxon>Rhizobium/Agrobacterium group</taxon>
        <taxon>Rhizobium</taxon>
    </lineage>
</organism>
<reference evidence="2 3" key="1">
    <citation type="journal article" date="2006" name="Proc. Natl. Acad. Sci. U.S.A.">
        <title>The partitioned Rhizobium etli genome: genetic and metabolic redundancy in seven interacting replicons.</title>
        <authorList>
            <person name="Gonzalez V."/>
            <person name="Santamaria R.I."/>
            <person name="Bustos P."/>
            <person name="Hernandez-Gonzalez I."/>
            <person name="Medrano-Soto A."/>
            <person name="Moreno-Hagelsieb G."/>
            <person name="Janga S.C."/>
            <person name="Ramirez M.A."/>
            <person name="Jimenez-Jacinto V."/>
            <person name="Collado-Vides J."/>
            <person name="Davila G."/>
        </authorList>
    </citation>
    <scope>NUCLEOTIDE SEQUENCE [LARGE SCALE GENOMIC DNA]</scope>
    <source>
        <strain evidence="3">ATCC 51251 / DSM 11541 / JCM 21823 / NBRC 15573 / CFN 42</strain>
    </source>
</reference>
<evidence type="ECO:0000313" key="2">
    <source>
        <dbReference type="EMBL" id="ABC90774.1"/>
    </source>
</evidence>
<dbReference type="EMBL" id="CP000133">
    <property type="protein sequence ID" value="ABC90774.1"/>
    <property type="molecule type" value="Genomic_DNA"/>
</dbReference>
<evidence type="ECO:0000313" key="3">
    <source>
        <dbReference type="Proteomes" id="UP000001936"/>
    </source>
</evidence>
<evidence type="ECO:0008006" key="4">
    <source>
        <dbReference type="Google" id="ProtNLM"/>
    </source>
</evidence>
<sequence length="210" mass="23904">MLLCGLICTITLFNGSLIYINFYVIRFWNKHFVTASDEQLMYAFLLTHSITFVGLILVPQCWYYGLPALYFMISMFLMQKKRSVNKALDAISGVSIENNIVFMKAKNNRKVSDLGATTKRAAIRGIHRNFWLKGLLFGAPLFVTIAISHVLRGYNSGEFSGVFTGIYIGLSFTIILFGCGGMMLRALHSLPNMDSRIEKEDHEYFLRITR</sequence>
<name>Q2K8R2_RHIEC</name>
<proteinExistence type="predicted"/>
<gene>
    <name evidence="2" type="ordered locus">RHE_CH01989</name>
</gene>
<keyword evidence="1" id="KW-0812">Transmembrane</keyword>
<dbReference type="KEGG" id="ret:RHE_CH01989"/>
<feature type="transmembrane region" description="Helical" evidence="1">
    <location>
        <begin position="42"/>
        <end position="73"/>
    </location>
</feature>
<keyword evidence="1" id="KW-0472">Membrane</keyword>
<keyword evidence="1" id="KW-1133">Transmembrane helix</keyword>
<keyword evidence="3" id="KW-1185">Reference proteome</keyword>
<feature type="transmembrane region" description="Helical" evidence="1">
    <location>
        <begin position="130"/>
        <end position="151"/>
    </location>
</feature>
<evidence type="ECO:0000256" key="1">
    <source>
        <dbReference type="SAM" id="Phobius"/>
    </source>
</evidence>
<dbReference type="Proteomes" id="UP000001936">
    <property type="component" value="Chromosome"/>
</dbReference>
<protein>
    <recommendedName>
        <fullName evidence="4">Transmembrane protein</fullName>
    </recommendedName>
</protein>